<dbReference type="InterPro" id="IPR019587">
    <property type="entry name" value="Polyketide_cyclase/dehydratase"/>
</dbReference>
<evidence type="ECO:0008006" key="4">
    <source>
        <dbReference type="Google" id="ProtNLM"/>
    </source>
</evidence>
<dbReference type="STRING" id="394096.DB31_2458"/>
<dbReference type="RefSeq" id="WP_044195297.1">
    <property type="nucleotide sequence ID" value="NZ_JMCB01000015.1"/>
</dbReference>
<accession>A0A085W8N2</accession>
<dbReference type="Pfam" id="PF10604">
    <property type="entry name" value="Polyketide_cyc2"/>
    <property type="match status" value="1"/>
</dbReference>
<proteinExistence type="predicted"/>
<feature type="compositionally biased region" description="Low complexity" evidence="1">
    <location>
        <begin position="205"/>
        <end position="214"/>
    </location>
</feature>
<comment type="caution">
    <text evidence="2">The sequence shown here is derived from an EMBL/GenBank/DDBJ whole genome shotgun (WGS) entry which is preliminary data.</text>
</comment>
<dbReference type="InterPro" id="IPR023393">
    <property type="entry name" value="START-like_dom_sf"/>
</dbReference>
<dbReference type="Proteomes" id="UP000028725">
    <property type="component" value="Unassembled WGS sequence"/>
</dbReference>
<sequence length="214" mass="23012">MIQKILLGLAVAVVALAGFISTRPAAFSVQRSATIQAPAAIPFAMVNDFHRWAVWSPWEKLDPAMTRTFTGADTGLDAMYEWDGKEVGAGRMTILESKPAEQIRIRLEFLRPFEAQNTTTFTFTPEGSGVTVSWRMEGRNGFIVKAFSLFVNMDQAIGKDFEAGLANLKAAAETEAKKRAEEKALAEKVATDAAVAPPALPEAPPASTATAPAP</sequence>
<evidence type="ECO:0000313" key="3">
    <source>
        <dbReference type="Proteomes" id="UP000028725"/>
    </source>
</evidence>
<reference evidence="2 3" key="1">
    <citation type="submission" date="2014-04" db="EMBL/GenBank/DDBJ databases">
        <title>Genome assembly of Hyalangium minutum DSM 14724.</title>
        <authorList>
            <person name="Sharma G."/>
            <person name="Subramanian S."/>
        </authorList>
    </citation>
    <scope>NUCLEOTIDE SEQUENCE [LARGE SCALE GENOMIC DNA]</scope>
    <source>
        <strain evidence="2 3">DSM 14724</strain>
    </source>
</reference>
<dbReference type="CDD" id="cd07818">
    <property type="entry name" value="SRPBCC_1"/>
    <property type="match status" value="1"/>
</dbReference>
<name>A0A085W8N2_9BACT</name>
<dbReference type="AlphaFoldDB" id="A0A085W8N2"/>
<protein>
    <recommendedName>
        <fullName evidence="4">Polyketide cyclase</fullName>
    </recommendedName>
</protein>
<organism evidence="2 3">
    <name type="scientific">Hyalangium minutum</name>
    <dbReference type="NCBI Taxonomy" id="394096"/>
    <lineage>
        <taxon>Bacteria</taxon>
        <taxon>Pseudomonadati</taxon>
        <taxon>Myxococcota</taxon>
        <taxon>Myxococcia</taxon>
        <taxon>Myxococcales</taxon>
        <taxon>Cystobacterineae</taxon>
        <taxon>Archangiaceae</taxon>
        <taxon>Hyalangium</taxon>
    </lineage>
</organism>
<evidence type="ECO:0000313" key="2">
    <source>
        <dbReference type="EMBL" id="KFE64045.1"/>
    </source>
</evidence>
<gene>
    <name evidence="2" type="ORF">DB31_2458</name>
</gene>
<keyword evidence="3" id="KW-1185">Reference proteome</keyword>
<dbReference type="OrthoDB" id="9807923at2"/>
<evidence type="ECO:0000256" key="1">
    <source>
        <dbReference type="SAM" id="MobiDB-lite"/>
    </source>
</evidence>
<dbReference type="Gene3D" id="3.30.530.20">
    <property type="match status" value="1"/>
</dbReference>
<feature type="region of interest" description="Disordered" evidence="1">
    <location>
        <begin position="192"/>
        <end position="214"/>
    </location>
</feature>
<dbReference type="PATRIC" id="fig|394096.3.peg.6790"/>
<dbReference type="EMBL" id="JMCB01000015">
    <property type="protein sequence ID" value="KFE64045.1"/>
    <property type="molecule type" value="Genomic_DNA"/>
</dbReference>
<dbReference type="SUPFAM" id="SSF55961">
    <property type="entry name" value="Bet v1-like"/>
    <property type="match status" value="1"/>
</dbReference>